<evidence type="ECO:0000256" key="1">
    <source>
        <dbReference type="SAM" id="MobiDB-lite"/>
    </source>
</evidence>
<accession>A0A2T7PJM5</accession>
<feature type="region of interest" description="Disordered" evidence="1">
    <location>
        <begin position="1"/>
        <end position="23"/>
    </location>
</feature>
<gene>
    <name evidence="2" type="ORF">C0Q70_04868</name>
</gene>
<keyword evidence="3" id="KW-1185">Reference proteome</keyword>
<comment type="caution">
    <text evidence="2">The sequence shown here is derived from an EMBL/GenBank/DDBJ whole genome shotgun (WGS) entry which is preliminary data.</text>
</comment>
<organism evidence="2 3">
    <name type="scientific">Pomacea canaliculata</name>
    <name type="common">Golden apple snail</name>
    <dbReference type="NCBI Taxonomy" id="400727"/>
    <lineage>
        <taxon>Eukaryota</taxon>
        <taxon>Metazoa</taxon>
        <taxon>Spiralia</taxon>
        <taxon>Lophotrochozoa</taxon>
        <taxon>Mollusca</taxon>
        <taxon>Gastropoda</taxon>
        <taxon>Caenogastropoda</taxon>
        <taxon>Architaenioglossa</taxon>
        <taxon>Ampullarioidea</taxon>
        <taxon>Ampullariidae</taxon>
        <taxon>Pomacea</taxon>
    </lineage>
</organism>
<sequence length="223" mass="24858">MEEKIWKQPVTAGSRAPTPRATCAGGGDRYLTVSVPQLRPSLQDALRLLVADTQPNAWQRRQRHLARPDPARSLPAPSHIRVFPSLSLFLDPPRPLTTLLPKGGSLAVFHRQRHRCCFFYLPNEPATALLQRNKGERRGHASHWTKAGQEERRVARKQTGGCSSLVLETETSPCHIEALFSWDTCCCPKTVSQELIAGVRTEPRLLALGDSCCHFQSMAKHPT</sequence>
<evidence type="ECO:0000313" key="2">
    <source>
        <dbReference type="EMBL" id="PVD33610.1"/>
    </source>
</evidence>
<protein>
    <submittedName>
        <fullName evidence="2">Uncharacterized protein</fullName>
    </submittedName>
</protein>
<dbReference type="AlphaFoldDB" id="A0A2T7PJM5"/>
<dbReference type="EMBL" id="PZQS01000003">
    <property type="protein sequence ID" value="PVD33610.1"/>
    <property type="molecule type" value="Genomic_DNA"/>
</dbReference>
<dbReference type="Proteomes" id="UP000245119">
    <property type="component" value="Linkage Group LG3"/>
</dbReference>
<proteinExistence type="predicted"/>
<evidence type="ECO:0000313" key="3">
    <source>
        <dbReference type="Proteomes" id="UP000245119"/>
    </source>
</evidence>
<reference evidence="2 3" key="1">
    <citation type="submission" date="2018-04" db="EMBL/GenBank/DDBJ databases">
        <title>The genome of golden apple snail Pomacea canaliculata provides insight into stress tolerance and invasive adaptation.</title>
        <authorList>
            <person name="Liu C."/>
            <person name="Liu B."/>
            <person name="Ren Y."/>
            <person name="Zhang Y."/>
            <person name="Wang H."/>
            <person name="Li S."/>
            <person name="Jiang F."/>
            <person name="Yin L."/>
            <person name="Zhang G."/>
            <person name="Qian W."/>
            <person name="Fan W."/>
        </authorList>
    </citation>
    <scope>NUCLEOTIDE SEQUENCE [LARGE SCALE GENOMIC DNA]</scope>
    <source>
        <strain evidence="2">SZHN2017</strain>
        <tissue evidence="2">Muscle</tissue>
    </source>
</reference>
<name>A0A2T7PJM5_POMCA</name>